<dbReference type="InterPro" id="IPR029058">
    <property type="entry name" value="AB_hydrolase_fold"/>
</dbReference>
<dbReference type="PROSITE" id="PS01173">
    <property type="entry name" value="LIPASE_GDXG_HIS"/>
    <property type="match status" value="1"/>
</dbReference>
<name>A0A1W7R7L2_AEDAL</name>
<evidence type="ECO:0000256" key="7">
    <source>
        <dbReference type="RuleBase" id="RU361235"/>
    </source>
</evidence>
<dbReference type="VEuPathDB" id="VectorBase:AALF020305"/>
<dbReference type="EC" id="3.1.1.-" evidence="7"/>
<dbReference type="InterPro" id="IPR019826">
    <property type="entry name" value="Carboxylesterase_B_AS"/>
</dbReference>
<dbReference type="Gene3D" id="3.40.50.1820">
    <property type="entry name" value="alpha/beta hydrolase"/>
    <property type="match status" value="1"/>
</dbReference>
<organism evidence="9">
    <name type="scientific">Aedes albopictus</name>
    <name type="common">Asian tiger mosquito</name>
    <name type="synonym">Stegomyia albopicta</name>
    <dbReference type="NCBI Taxonomy" id="7160"/>
    <lineage>
        <taxon>Eukaryota</taxon>
        <taxon>Metazoa</taxon>
        <taxon>Ecdysozoa</taxon>
        <taxon>Arthropoda</taxon>
        <taxon>Hexapoda</taxon>
        <taxon>Insecta</taxon>
        <taxon>Pterygota</taxon>
        <taxon>Neoptera</taxon>
        <taxon>Endopterygota</taxon>
        <taxon>Diptera</taxon>
        <taxon>Nematocera</taxon>
        <taxon>Culicoidea</taxon>
        <taxon>Culicidae</taxon>
        <taxon>Culicinae</taxon>
        <taxon>Aedini</taxon>
        <taxon>Aedes</taxon>
        <taxon>Stegomyia</taxon>
    </lineage>
</organism>
<dbReference type="InterPro" id="IPR002018">
    <property type="entry name" value="CarbesteraseB"/>
</dbReference>
<comment type="similarity">
    <text evidence="1 7">Belongs to the type-B carboxylesterase/lipase family.</text>
</comment>
<dbReference type="VEuPathDB" id="VectorBase:AALFPA_040585"/>
<evidence type="ECO:0000256" key="1">
    <source>
        <dbReference type="ARBA" id="ARBA00005964"/>
    </source>
</evidence>
<dbReference type="EMBL" id="GEHC01000525">
    <property type="protein sequence ID" value="JAV47120.1"/>
    <property type="molecule type" value="Transcribed_RNA"/>
</dbReference>
<dbReference type="InterPro" id="IPR002168">
    <property type="entry name" value="Lipase_GDXG_HIS_AS"/>
</dbReference>
<dbReference type="PANTHER" id="PTHR43142:SF1">
    <property type="entry name" value="CARBOXYLIC ESTER HYDROLASE"/>
    <property type="match status" value="1"/>
</dbReference>
<dbReference type="AlphaFoldDB" id="A0A1W7R7L2"/>
<evidence type="ECO:0000256" key="5">
    <source>
        <dbReference type="ARBA" id="ARBA00023157"/>
    </source>
</evidence>
<dbReference type="GO" id="GO:0052689">
    <property type="term" value="F:carboxylic ester hydrolase activity"/>
    <property type="evidence" value="ECO:0007669"/>
    <property type="project" value="UniProtKB-KW"/>
</dbReference>
<reference evidence="9" key="1">
    <citation type="submission" date="2016-03" db="EMBL/GenBank/DDBJ databases">
        <title>RNAseq analyses of the sensorial organs of adult female Aedes albopictus.</title>
        <authorList>
            <person name="Fabrizio L."/>
            <person name="Ribeiro J.M."/>
            <person name="Arca B."/>
        </authorList>
    </citation>
    <scope>NUCLEOTIDE SEQUENCE</scope>
</reference>
<keyword evidence="4 7" id="KW-0378">Hydrolase</keyword>
<feature type="domain" description="Carboxylesterase type B" evidence="8">
    <location>
        <begin position="33"/>
        <end position="540"/>
    </location>
</feature>
<proteinExistence type="inferred from homology"/>
<comment type="similarity">
    <text evidence="2">Belongs to the 'GDXG' lipolytic enzyme family.</text>
</comment>
<sequence>MLERALTVLKIAFGLIVYLIKGKYLKLRPIANQPIVSIRQGKLRGISAQLPNGSRYHYFKGVPYAKPPVGDLRFRPPVPLEKFDTPVLDCVVERSDCIQRDLFTNRVVGSEKGLYLNVFTPSIGDESEQRFPVMIYIHGGGFIAGTGSSFFYDPVYFVQEGVVVVTLNYRLGPLGFLSFPSAGISGNAGLKDQLLVFKWVKENISQFGGDPNNVTVFGESAGSISTYLHYLSKNSSQYFNRVICQSGIPSTETFFQTAGDEKARALAKILGYNGSSDAEVLQTLLNAPAEDLIKYQHKVLTPEEKRMGVHFAFMPVIEAMESEDSIITETPETIIKSSRSLHKPIIDGCNSGEGILSLFLMNRRVHLGNVDPARFVPIFLKSSKDVDRTELGQQIKRFYFDDKHVNKNTHNELCDVMADNYFITNSVINSEWLAKYQPNVPHYHYRFTFDGQFSLTKKLFNQTHLKGACHGDDVFYMFSPPYLPKLPETSDECSIRRTFVRLWTNFAKYDDPSPDHDKDLQIKWKPISKTNNNSSEFKLECLEIDKVPKMIEDPFPERIKFWRSLLDTHRNNFL</sequence>
<dbReference type="SUPFAM" id="SSF53474">
    <property type="entry name" value="alpha/beta-Hydrolases"/>
    <property type="match status" value="1"/>
</dbReference>
<dbReference type="PROSITE" id="PS00122">
    <property type="entry name" value="CARBOXYLESTERASE_B_1"/>
    <property type="match status" value="1"/>
</dbReference>
<dbReference type="FunFam" id="3.40.50.1820:FF:000092">
    <property type="entry name" value="Carboxylic ester hydrolase"/>
    <property type="match status" value="1"/>
</dbReference>
<protein>
    <recommendedName>
        <fullName evidence="7">Carboxylic ester hydrolase</fullName>
        <ecNumber evidence="7">3.1.1.-</ecNumber>
    </recommendedName>
</protein>
<dbReference type="PANTHER" id="PTHR43142">
    <property type="entry name" value="CARBOXYLIC ESTER HYDROLASE"/>
    <property type="match status" value="1"/>
</dbReference>
<keyword evidence="3" id="KW-0719">Serine esterase</keyword>
<evidence type="ECO:0000256" key="2">
    <source>
        <dbReference type="ARBA" id="ARBA00010515"/>
    </source>
</evidence>
<evidence type="ECO:0000313" key="9">
    <source>
        <dbReference type="EMBL" id="JAV47120.1"/>
    </source>
</evidence>
<keyword evidence="5" id="KW-1015">Disulfide bond</keyword>
<evidence type="ECO:0000259" key="8">
    <source>
        <dbReference type="Pfam" id="PF00135"/>
    </source>
</evidence>
<dbReference type="Pfam" id="PF00135">
    <property type="entry name" value="COesterase"/>
    <property type="match status" value="1"/>
</dbReference>
<evidence type="ECO:0000256" key="3">
    <source>
        <dbReference type="ARBA" id="ARBA00022487"/>
    </source>
</evidence>
<keyword evidence="6" id="KW-0325">Glycoprotein</keyword>
<accession>A0A1W7R7L2</accession>
<evidence type="ECO:0000256" key="6">
    <source>
        <dbReference type="ARBA" id="ARBA00023180"/>
    </source>
</evidence>
<evidence type="ECO:0000256" key="4">
    <source>
        <dbReference type="ARBA" id="ARBA00022801"/>
    </source>
</evidence>
<dbReference type="VEuPathDB" id="VectorBase:AALC636_025414"/>